<keyword evidence="3" id="KW-1185">Reference proteome</keyword>
<feature type="non-terminal residue" evidence="2">
    <location>
        <position position="188"/>
    </location>
</feature>
<feature type="chain" id="PRO_5043809019" description="Ribosomal protein" evidence="1">
    <location>
        <begin position="27"/>
        <end position="188"/>
    </location>
</feature>
<keyword evidence="1" id="KW-0732">Signal</keyword>
<evidence type="ECO:0000313" key="2">
    <source>
        <dbReference type="EMBL" id="GMS78406.1"/>
    </source>
</evidence>
<dbReference type="Proteomes" id="UP001432027">
    <property type="component" value="Unassembled WGS sequence"/>
</dbReference>
<protein>
    <recommendedName>
        <fullName evidence="4">Ribosomal protein</fullName>
    </recommendedName>
</protein>
<evidence type="ECO:0008006" key="4">
    <source>
        <dbReference type="Google" id="ProtNLM"/>
    </source>
</evidence>
<accession>A0AAV5S6I3</accession>
<dbReference type="AlphaFoldDB" id="A0AAV5S6I3"/>
<feature type="signal peptide" evidence="1">
    <location>
        <begin position="1"/>
        <end position="26"/>
    </location>
</feature>
<gene>
    <name evidence="2" type="ORF">PENTCL1PPCAC_581</name>
</gene>
<feature type="non-terminal residue" evidence="2">
    <location>
        <position position="1"/>
    </location>
</feature>
<organism evidence="2 3">
    <name type="scientific">Pristionchus entomophagus</name>
    <dbReference type="NCBI Taxonomy" id="358040"/>
    <lineage>
        <taxon>Eukaryota</taxon>
        <taxon>Metazoa</taxon>
        <taxon>Ecdysozoa</taxon>
        <taxon>Nematoda</taxon>
        <taxon>Chromadorea</taxon>
        <taxon>Rhabditida</taxon>
        <taxon>Rhabditina</taxon>
        <taxon>Diplogasteromorpha</taxon>
        <taxon>Diplogasteroidea</taxon>
        <taxon>Neodiplogasteridae</taxon>
        <taxon>Pristionchus</taxon>
    </lineage>
</organism>
<sequence length="188" mass="20812">IEKIVFICIQSFISLTSSMLISLTSSVPVSHSSGRILVGLVDLHHEHLPVRIHHLSGADRTNRAQFDVHAVCVRLAGDADGLRSGRREGRSHSCSRHGGCSRLRLLLVLLSRHRGATGSCGRAQLLLISRARRRLLRRSCSCRGGRTGRASRVASGRRRDCRQVVQRARCSTRSRRGCSRLLLLLLLV</sequence>
<proteinExistence type="predicted"/>
<reference evidence="2" key="1">
    <citation type="submission" date="2023-10" db="EMBL/GenBank/DDBJ databases">
        <title>Genome assembly of Pristionchus species.</title>
        <authorList>
            <person name="Yoshida K."/>
            <person name="Sommer R.J."/>
        </authorList>
    </citation>
    <scope>NUCLEOTIDE SEQUENCE</scope>
    <source>
        <strain evidence="2">RS0144</strain>
    </source>
</reference>
<name>A0AAV5S6I3_9BILA</name>
<evidence type="ECO:0000256" key="1">
    <source>
        <dbReference type="SAM" id="SignalP"/>
    </source>
</evidence>
<dbReference type="EMBL" id="BTSX01000001">
    <property type="protein sequence ID" value="GMS78406.1"/>
    <property type="molecule type" value="Genomic_DNA"/>
</dbReference>
<comment type="caution">
    <text evidence="2">The sequence shown here is derived from an EMBL/GenBank/DDBJ whole genome shotgun (WGS) entry which is preliminary data.</text>
</comment>
<evidence type="ECO:0000313" key="3">
    <source>
        <dbReference type="Proteomes" id="UP001432027"/>
    </source>
</evidence>